<dbReference type="VEuPathDB" id="FungiDB:ZTRI_12.242"/>
<sequence>MRLNCFRAGAGSTLDQDDAPRAPRKKGGIRRTGTDQSNASRCSTASNSSISKLPPCNRESNPKIEAMMMPVPAEPRASRCLRLSQPKTYSNIVDSMKATRGCRDWRSFGVFYADEVDMSLPAEDVARRRAADCERKLRMLSLSSREGRPSIDEIDMIG</sequence>
<dbReference type="KEGG" id="ztr:MYCGRDRAFT_106356"/>
<accession>F9XNT6</accession>
<dbReference type="RefSeq" id="XP_003848136.1">
    <property type="nucleotide sequence ID" value="XM_003848088.1"/>
</dbReference>
<dbReference type="AlphaFoldDB" id="F9XNT6"/>
<dbReference type="InParanoid" id="F9XNT6"/>
<dbReference type="GeneID" id="13401638"/>
<reference evidence="2 3" key="1">
    <citation type="journal article" date="2011" name="PLoS Genet.">
        <title>Finished genome of the fungal wheat pathogen Mycosphaerella graminicola reveals dispensome structure, chromosome plasticity, and stealth pathogenesis.</title>
        <authorList>
            <person name="Goodwin S.B."/>
            <person name="Ben M'barek S."/>
            <person name="Dhillon B."/>
            <person name="Wittenberg A.H.J."/>
            <person name="Crane C.F."/>
            <person name="Hane J.K."/>
            <person name="Foster A.J."/>
            <person name="Van der Lee T.A.J."/>
            <person name="Grimwood J."/>
            <person name="Aerts A."/>
            <person name="Antoniw J."/>
            <person name="Bailey A."/>
            <person name="Bluhm B."/>
            <person name="Bowler J."/>
            <person name="Bristow J."/>
            <person name="van der Burgt A."/>
            <person name="Canto-Canche B."/>
            <person name="Churchill A.C.L."/>
            <person name="Conde-Ferraez L."/>
            <person name="Cools H.J."/>
            <person name="Coutinho P.M."/>
            <person name="Csukai M."/>
            <person name="Dehal P."/>
            <person name="De Wit P."/>
            <person name="Donzelli B."/>
            <person name="van de Geest H.C."/>
            <person name="van Ham R.C.H.J."/>
            <person name="Hammond-Kosack K.E."/>
            <person name="Henrissat B."/>
            <person name="Kilian A."/>
            <person name="Kobayashi A.K."/>
            <person name="Koopmann E."/>
            <person name="Kourmpetis Y."/>
            <person name="Kuzniar A."/>
            <person name="Lindquist E."/>
            <person name="Lombard V."/>
            <person name="Maliepaard C."/>
            <person name="Martins N."/>
            <person name="Mehrabi R."/>
            <person name="Nap J.P.H."/>
            <person name="Ponomarenko A."/>
            <person name="Rudd J.J."/>
            <person name="Salamov A."/>
            <person name="Schmutz J."/>
            <person name="Schouten H.J."/>
            <person name="Shapiro H."/>
            <person name="Stergiopoulos I."/>
            <person name="Torriani S.F.F."/>
            <person name="Tu H."/>
            <person name="de Vries R.P."/>
            <person name="Waalwijk C."/>
            <person name="Ware S.B."/>
            <person name="Wiebenga A."/>
            <person name="Zwiers L.-H."/>
            <person name="Oliver R.P."/>
            <person name="Grigoriev I.V."/>
            <person name="Kema G.H.J."/>
        </authorList>
    </citation>
    <scope>NUCLEOTIDE SEQUENCE [LARGE SCALE GENOMIC DNA]</scope>
    <source>
        <strain evidence="3">CBS 115943 / IPO323</strain>
    </source>
</reference>
<proteinExistence type="predicted"/>
<gene>
    <name evidence="2" type="ORF">MYCGRDRAFT_106356</name>
</gene>
<evidence type="ECO:0000313" key="3">
    <source>
        <dbReference type="Proteomes" id="UP000008062"/>
    </source>
</evidence>
<keyword evidence="3" id="KW-1185">Reference proteome</keyword>
<dbReference type="eggNOG" id="ENOG502RKPP">
    <property type="taxonomic scope" value="Eukaryota"/>
</dbReference>
<dbReference type="Proteomes" id="UP000008062">
    <property type="component" value="Chromosome 12"/>
</dbReference>
<dbReference type="EMBL" id="CM001207">
    <property type="protein sequence ID" value="EGP83112.1"/>
    <property type="molecule type" value="Genomic_DNA"/>
</dbReference>
<name>F9XNT6_ZYMTI</name>
<dbReference type="OrthoDB" id="3624838at2759"/>
<dbReference type="HOGENOM" id="CLU_1670751_0_0_1"/>
<feature type="region of interest" description="Disordered" evidence="1">
    <location>
        <begin position="1"/>
        <end position="61"/>
    </location>
</feature>
<evidence type="ECO:0000313" key="2">
    <source>
        <dbReference type="EMBL" id="EGP83112.1"/>
    </source>
</evidence>
<protein>
    <submittedName>
        <fullName evidence="2">Uncharacterized protein</fullName>
    </submittedName>
</protein>
<dbReference type="OMA" id="CLRMSHP"/>
<evidence type="ECO:0000256" key="1">
    <source>
        <dbReference type="SAM" id="MobiDB-lite"/>
    </source>
</evidence>
<organism evidence="2 3">
    <name type="scientific">Zymoseptoria tritici (strain CBS 115943 / IPO323)</name>
    <name type="common">Speckled leaf blotch fungus</name>
    <name type="synonym">Septoria tritici</name>
    <dbReference type="NCBI Taxonomy" id="336722"/>
    <lineage>
        <taxon>Eukaryota</taxon>
        <taxon>Fungi</taxon>
        <taxon>Dikarya</taxon>
        <taxon>Ascomycota</taxon>
        <taxon>Pezizomycotina</taxon>
        <taxon>Dothideomycetes</taxon>
        <taxon>Dothideomycetidae</taxon>
        <taxon>Mycosphaerellales</taxon>
        <taxon>Mycosphaerellaceae</taxon>
        <taxon>Zymoseptoria</taxon>
    </lineage>
</organism>
<feature type="compositionally biased region" description="Polar residues" evidence="1">
    <location>
        <begin position="34"/>
        <end position="51"/>
    </location>
</feature>